<comment type="subunit">
    <text evidence="8">Composed of two chains; the small (or glutamine) chain promotes the hydrolysis of glutamine to ammonia, which is used by the large (or ammonia) chain to synthesize carbamoyl phosphate. Tetramer of heterodimers (alpha,beta)4.</text>
</comment>
<sequence>MSKGYLILETGETFEGDWIGSKHEMAGEVVFNTSMTGYQEMMTDPSYAGQILTFCYPIIGNYGVNDEDDESLRVSVSAVIINDLCEEPSHYQATATLSEQLEGIGIPGLKNVDTRSLVATIRKHHTVRGKLVKSVDHHSQRHSWGIEADGQLVKHVAVKDVINYDNDGPHVVLLDFGYKKSILNALLNEKCQVTVVPYDTPLEQINSLQPDGILISNGPGDPMEMKDYFPKIKSLTKKYPTLGICLGHQLIALAYGGKTSKMPFGHRGANHPVKDVLTGKVKMTSQNHGYEVEEASIDSHEFQILFRNVNDGSLEGMKHHTLPIQSVQFHPEAHPGPSDTEYIFSEFIKQVVTSGGKSYVEV</sequence>
<keyword evidence="8" id="KW-0055">Arginine biosynthesis</keyword>
<comment type="catalytic activity">
    <reaction evidence="8">
        <text>L-glutamine + H2O = L-glutamate + NH4(+)</text>
        <dbReference type="Rhea" id="RHEA:15889"/>
        <dbReference type="ChEBI" id="CHEBI:15377"/>
        <dbReference type="ChEBI" id="CHEBI:28938"/>
        <dbReference type="ChEBI" id="CHEBI:29985"/>
        <dbReference type="ChEBI" id="CHEBI:58359"/>
    </reaction>
</comment>
<feature type="binding site" evidence="8">
    <location>
        <position position="249"/>
    </location>
    <ligand>
        <name>L-glutamine</name>
        <dbReference type="ChEBI" id="CHEBI:58359"/>
    </ligand>
</feature>
<evidence type="ECO:0000256" key="8">
    <source>
        <dbReference type="HAMAP-Rule" id="MF_01209"/>
    </source>
</evidence>
<dbReference type="HAMAP" id="MF_01209">
    <property type="entry name" value="CPSase_S_chain"/>
    <property type="match status" value="1"/>
</dbReference>
<dbReference type="SUPFAM" id="SSF52021">
    <property type="entry name" value="Carbamoyl phosphate synthetase, small subunit N-terminal domain"/>
    <property type="match status" value="1"/>
</dbReference>
<dbReference type="InterPro" id="IPR006274">
    <property type="entry name" value="CarbamoylP_synth_ssu"/>
</dbReference>
<comment type="catalytic activity">
    <reaction evidence="7 8">
        <text>hydrogencarbonate + L-glutamine + 2 ATP + H2O = carbamoyl phosphate + L-glutamate + 2 ADP + phosphate + 2 H(+)</text>
        <dbReference type="Rhea" id="RHEA:18633"/>
        <dbReference type="ChEBI" id="CHEBI:15377"/>
        <dbReference type="ChEBI" id="CHEBI:15378"/>
        <dbReference type="ChEBI" id="CHEBI:17544"/>
        <dbReference type="ChEBI" id="CHEBI:29985"/>
        <dbReference type="ChEBI" id="CHEBI:30616"/>
        <dbReference type="ChEBI" id="CHEBI:43474"/>
        <dbReference type="ChEBI" id="CHEBI:58228"/>
        <dbReference type="ChEBI" id="CHEBI:58359"/>
        <dbReference type="ChEBI" id="CHEBI:456216"/>
        <dbReference type="EC" id="6.3.5.5"/>
    </reaction>
</comment>
<dbReference type="Gene3D" id="3.50.30.20">
    <property type="entry name" value="Carbamoyl-phosphate synthase small subunit, N-terminal domain"/>
    <property type="match status" value="1"/>
</dbReference>
<dbReference type="AlphaFoldDB" id="A0A9Q4B1B6"/>
<dbReference type="InterPro" id="IPR035686">
    <property type="entry name" value="CPSase_GATase1"/>
</dbReference>
<dbReference type="PRINTS" id="PR00099">
    <property type="entry name" value="CPSGATASE"/>
</dbReference>
<feature type="active site" evidence="8">
    <location>
        <position position="330"/>
    </location>
</feature>
<comment type="similarity">
    <text evidence="2 8">Belongs to the CarA family.</text>
</comment>
<comment type="caution">
    <text evidence="10">The sequence shown here is derived from an EMBL/GenBank/DDBJ whole genome shotgun (WGS) entry which is preliminary data.</text>
</comment>
<evidence type="ECO:0000256" key="4">
    <source>
        <dbReference type="ARBA" id="ARBA00022741"/>
    </source>
</evidence>
<dbReference type="NCBIfam" id="NF009475">
    <property type="entry name" value="PRK12838.1"/>
    <property type="match status" value="1"/>
</dbReference>
<accession>A0A9Q4B1B6</accession>
<organism evidence="10 11">
    <name type="scientific">Salipaludibacillus agaradhaerens</name>
    <name type="common">Bacillus agaradhaerens</name>
    <dbReference type="NCBI Taxonomy" id="76935"/>
    <lineage>
        <taxon>Bacteria</taxon>
        <taxon>Bacillati</taxon>
        <taxon>Bacillota</taxon>
        <taxon>Bacilli</taxon>
        <taxon>Bacillales</taxon>
        <taxon>Bacillaceae</taxon>
    </lineage>
</organism>
<feature type="binding site" evidence="8">
    <location>
        <position position="218"/>
    </location>
    <ligand>
        <name>L-glutamine</name>
        <dbReference type="ChEBI" id="CHEBI:58359"/>
    </ligand>
</feature>
<feature type="active site" description="Nucleophile" evidence="8">
    <location>
        <position position="245"/>
    </location>
</feature>
<dbReference type="GO" id="GO:0005524">
    <property type="term" value="F:ATP binding"/>
    <property type="evidence" value="ECO:0007669"/>
    <property type="project" value="UniProtKB-UniRule"/>
</dbReference>
<dbReference type="Gene3D" id="3.40.50.880">
    <property type="match status" value="1"/>
</dbReference>
<feature type="active site" evidence="8">
    <location>
        <position position="332"/>
    </location>
</feature>
<protein>
    <recommendedName>
        <fullName evidence="8">Carbamoyl phosphate synthase small chain</fullName>
        <ecNumber evidence="8">6.3.5.5</ecNumber>
    </recommendedName>
    <alternativeName>
        <fullName evidence="8">Carbamoyl phosphate synthetase glutamine chain</fullName>
    </alternativeName>
</protein>
<keyword evidence="3 8" id="KW-0436">Ligase</keyword>
<dbReference type="EMBL" id="JABXYM010000001">
    <property type="protein sequence ID" value="MCR6096335.1"/>
    <property type="molecule type" value="Genomic_DNA"/>
</dbReference>
<dbReference type="InterPro" id="IPR029062">
    <property type="entry name" value="Class_I_gatase-like"/>
</dbReference>
<evidence type="ECO:0000256" key="5">
    <source>
        <dbReference type="ARBA" id="ARBA00022840"/>
    </source>
</evidence>
<feature type="binding site" evidence="8">
    <location>
        <position position="287"/>
    </location>
    <ligand>
        <name>L-glutamine</name>
        <dbReference type="ChEBI" id="CHEBI:58359"/>
    </ligand>
</feature>
<keyword evidence="4 8" id="KW-0547">Nucleotide-binding</keyword>
<feature type="binding site" evidence="8">
    <location>
        <position position="289"/>
    </location>
    <ligand>
        <name>L-glutamine</name>
        <dbReference type="ChEBI" id="CHEBI:58359"/>
    </ligand>
</feature>
<dbReference type="GO" id="GO:0006526">
    <property type="term" value="P:L-arginine biosynthetic process"/>
    <property type="evidence" value="ECO:0007669"/>
    <property type="project" value="UniProtKB-UniRule"/>
</dbReference>
<dbReference type="GO" id="GO:0044205">
    <property type="term" value="P:'de novo' UMP biosynthetic process"/>
    <property type="evidence" value="ECO:0007669"/>
    <property type="project" value="UniProtKB-UniRule"/>
</dbReference>
<feature type="region of interest" description="CPSase" evidence="8">
    <location>
        <begin position="1"/>
        <end position="169"/>
    </location>
</feature>
<keyword evidence="8" id="KW-0665">Pyrimidine biosynthesis</keyword>
<dbReference type="CDD" id="cd01744">
    <property type="entry name" value="GATase1_CPSase"/>
    <property type="match status" value="1"/>
</dbReference>
<dbReference type="Proteomes" id="UP001057753">
    <property type="component" value="Unassembled WGS sequence"/>
</dbReference>
<reference evidence="10" key="1">
    <citation type="submission" date="2020-06" db="EMBL/GenBank/DDBJ databases">
        <title>Insight into the genomes of haloalkaliphilic bacilli from Kenyan soda lakes.</title>
        <authorList>
            <person name="Mwirichia R."/>
            <person name="Villamizar G.C."/>
            <person name="Poehlein A."/>
            <person name="Mugweru J."/>
            <person name="Kipnyargis A."/>
            <person name="Kiplimo D."/>
            <person name="Orwa P."/>
            <person name="Daniel R."/>
        </authorList>
    </citation>
    <scope>NUCLEOTIDE SEQUENCE</scope>
    <source>
        <strain evidence="10">B1096_S55</strain>
    </source>
</reference>
<dbReference type="PANTHER" id="PTHR43418:SF7">
    <property type="entry name" value="CARBAMOYL-PHOSPHATE SYNTHASE SMALL CHAIN"/>
    <property type="match status" value="1"/>
</dbReference>
<dbReference type="InterPro" id="IPR017926">
    <property type="entry name" value="GATASE"/>
</dbReference>
<feature type="binding site" evidence="8">
    <location>
        <position position="220"/>
    </location>
    <ligand>
        <name>L-glutamine</name>
        <dbReference type="ChEBI" id="CHEBI:58359"/>
    </ligand>
</feature>
<proteinExistence type="inferred from homology"/>
<evidence type="ECO:0000313" key="11">
    <source>
        <dbReference type="Proteomes" id="UP001057753"/>
    </source>
</evidence>
<dbReference type="SMART" id="SM01097">
    <property type="entry name" value="CPSase_sm_chain"/>
    <property type="match status" value="1"/>
</dbReference>
<evidence type="ECO:0000256" key="2">
    <source>
        <dbReference type="ARBA" id="ARBA00007800"/>
    </source>
</evidence>
<dbReference type="PANTHER" id="PTHR43418">
    <property type="entry name" value="MULTIFUNCTIONAL TRYPTOPHAN BIOSYNTHESIS PROTEIN-RELATED"/>
    <property type="match status" value="1"/>
</dbReference>
<evidence type="ECO:0000256" key="3">
    <source>
        <dbReference type="ARBA" id="ARBA00022598"/>
    </source>
</evidence>
<evidence type="ECO:0000259" key="9">
    <source>
        <dbReference type="SMART" id="SM01097"/>
    </source>
</evidence>
<feature type="binding site" evidence="8">
    <location>
        <position position="46"/>
    </location>
    <ligand>
        <name>L-glutamine</name>
        <dbReference type="ChEBI" id="CHEBI:58359"/>
    </ligand>
</feature>
<evidence type="ECO:0000256" key="6">
    <source>
        <dbReference type="ARBA" id="ARBA00022962"/>
    </source>
</evidence>
<keyword evidence="11" id="KW-1185">Reference proteome</keyword>
<dbReference type="InterPro" id="IPR002474">
    <property type="entry name" value="CarbamoylP_synth_ssu_N"/>
</dbReference>
<feature type="binding site" evidence="8">
    <location>
        <position position="290"/>
    </location>
    <ligand>
        <name>L-glutamine</name>
        <dbReference type="ChEBI" id="CHEBI:58359"/>
    </ligand>
</feature>
<keyword evidence="5 8" id="KW-0067">ATP-binding</keyword>
<comment type="function">
    <text evidence="8">Small subunit of the glutamine-dependent carbamoyl phosphate synthetase (CPSase). CPSase catalyzes the formation of carbamoyl phosphate from the ammonia moiety of glutamine, carbonate, and phosphate donated by ATP, constituting the first step of 2 biosynthetic pathways, one leading to arginine and/or urea and the other to pyrimidine nucleotides. The small subunit (glutamine amidotransferase) binds and cleaves glutamine to supply the large subunit with the substrate ammonia.</text>
</comment>
<keyword evidence="6 8" id="KW-0315">Glutamine amidotransferase</keyword>
<dbReference type="PRINTS" id="PR00096">
    <property type="entry name" value="GATASE"/>
</dbReference>
<dbReference type="SUPFAM" id="SSF52317">
    <property type="entry name" value="Class I glutamine amidotransferase-like"/>
    <property type="match status" value="1"/>
</dbReference>
<evidence type="ECO:0000256" key="7">
    <source>
        <dbReference type="ARBA" id="ARBA00048816"/>
    </source>
</evidence>
<dbReference type="EC" id="6.3.5.5" evidence="8"/>
<feature type="binding site" evidence="8">
    <location>
        <position position="246"/>
    </location>
    <ligand>
        <name>L-glutamine</name>
        <dbReference type="ChEBI" id="CHEBI:58359"/>
    </ligand>
</feature>
<dbReference type="RefSeq" id="WP_257820968.1">
    <property type="nucleotide sequence ID" value="NZ_JABXYM010000001.1"/>
</dbReference>
<evidence type="ECO:0000256" key="1">
    <source>
        <dbReference type="ARBA" id="ARBA00005077"/>
    </source>
</evidence>
<dbReference type="Pfam" id="PF00988">
    <property type="entry name" value="CPSase_sm_chain"/>
    <property type="match status" value="1"/>
</dbReference>
<dbReference type="GO" id="GO:0006541">
    <property type="term" value="P:glutamine metabolic process"/>
    <property type="evidence" value="ECO:0007669"/>
    <property type="project" value="InterPro"/>
</dbReference>
<dbReference type="NCBIfam" id="TIGR01368">
    <property type="entry name" value="CPSaseIIsmall"/>
    <property type="match status" value="1"/>
</dbReference>
<dbReference type="Pfam" id="PF00117">
    <property type="entry name" value="GATase"/>
    <property type="match status" value="1"/>
</dbReference>
<dbReference type="InterPro" id="IPR036480">
    <property type="entry name" value="CarbP_synth_ssu_N_sf"/>
</dbReference>
<dbReference type="GO" id="GO:0004088">
    <property type="term" value="F:carbamoyl-phosphate synthase (glutamine-hydrolyzing) activity"/>
    <property type="evidence" value="ECO:0007669"/>
    <property type="project" value="UniProtKB-UniRule"/>
</dbReference>
<name>A0A9Q4B1B6_SALAG</name>
<dbReference type="GO" id="GO:0006207">
    <property type="term" value="P:'de novo' pyrimidine nucleobase biosynthetic process"/>
    <property type="evidence" value="ECO:0007669"/>
    <property type="project" value="InterPro"/>
</dbReference>
<feature type="domain" description="Carbamoyl-phosphate synthase small subunit N-terminal" evidence="9">
    <location>
        <begin position="2"/>
        <end position="132"/>
    </location>
</feature>
<dbReference type="PRINTS" id="PR00097">
    <property type="entry name" value="ANTSNTHASEII"/>
</dbReference>
<comment type="pathway">
    <text evidence="8">Pyrimidine metabolism; UMP biosynthesis via de novo pathway; (S)-dihydroorotate from bicarbonate: step 1/3.</text>
</comment>
<gene>
    <name evidence="8" type="primary">carA</name>
    <name evidence="10" type="ORF">HXA33_07205</name>
</gene>
<dbReference type="InterPro" id="IPR050472">
    <property type="entry name" value="Anth_synth/Amidotransfase"/>
</dbReference>
<comment type="pathway">
    <text evidence="1 8">Amino-acid biosynthesis; L-arginine biosynthesis; carbamoyl phosphate from bicarbonate: step 1/1.</text>
</comment>
<keyword evidence="8" id="KW-0028">Amino-acid biosynthesis</keyword>
<evidence type="ECO:0000313" key="10">
    <source>
        <dbReference type="EMBL" id="MCR6096335.1"/>
    </source>
</evidence>
<dbReference type="PROSITE" id="PS51273">
    <property type="entry name" value="GATASE_TYPE_1"/>
    <property type="match status" value="1"/>
</dbReference>